<comment type="caution">
    <text evidence="1">The sequence shown here is derived from an EMBL/GenBank/DDBJ whole genome shotgun (WGS) entry which is preliminary data.</text>
</comment>
<dbReference type="AlphaFoldDB" id="A0A1Y2FEG7"/>
<gene>
    <name evidence="1" type="ORF">LY90DRAFT_664155</name>
</gene>
<organism evidence="1 2">
    <name type="scientific">Neocallimastix californiae</name>
    <dbReference type="NCBI Taxonomy" id="1754190"/>
    <lineage>
        <taxon>Eukaryota</taxon>
        <taxon>Fungi</taxon>
        <taxon>Fungi incertae sedis</taxon>
        <taxon>Chytridiomycota</taxon>
        <taxon>Chytridiomycota incertae sedis</taxon>
        <taxon>Neocallimastigomycetes</taxon>
        <taxon>Neocallimastigales</taxon>
        <taxon>Neocallimastigaceae</taxon>
        <taxon>Neocallimastix</taxon>
    </lineage>
</organism>
<keyword evidence="2" id="KW-1185">Reference proteome</keyword>
<evidence type="ECO:0000313" key="2">
    <source>
        <dbReference type="Proteomes" id="UP000193920"/>
    </source>
</evidence>
<reference evidence="1 2" key="1">
    <citation type="submission" date="2016-08" db="EMBL/GenBank/DDBJ databases">
        <title>A Parts List for Fungal Cellulosomes Revealed by Comparative Genomics.</title>
        <authorList>
            <consortium name="DOE Joint Genome Institute"/>
            <person name="Haitjema C.H."/>
            <person name="Gilmore S.P."/>
            <person name="Henske J.K."/>
            <person name="Solomon K.V."/>
            <person name="De Groot R."/>
            <person name="Kuo A."/>
            <person name="Mondo S.J."/>
            <person name="Salamov A.A."/>
            <person name="Labutti K."/>
            <person name="Zhao Z."/>
            <person name="Chiniquy J."/>
            <person name="Barry K."/>
            <person name="Brewer H.M."/>
            <person name="Purvine S.O."/>
            <person name="Wright A.T."/>
            <person name="Boxma B."/>
            <person name="Van Alen T."/>
            <person name="Hackstein J.H."/>
            <person name="Baker S.E."/>
            <person name="Grigoriev I.V."/>
            <person name="O'Malley M.A."/>
        </authorList>
    </citation>
    <scope>NUCLEOTIDE SEQUENCE [LARGE SCALE GENOMIC DNA]</scope>
    <source>
        <strain evidence="1 2">G1</strain>
    </source>
</reference>
<dbReference type="EMBL" id="MCOG01000009">
    <property type="protein sequence ID" value="ORY82302.1"/>
    <property type="molecule type" value="Genomic_DNA"/>
</dbReference>
<accession>A0A1Y2FEG7</accession>
<proteinExistence type="predicted"/>
<dbReference type="Proteomes" id="UP000193920">
    <property type="component" value="Unassembled WGS sequence"/>
</dbReference>
<protein>
    <submittedName>
        <fullName evidence="1">Uncharacterized protein</fullName>
    </submittedName>
</protein>
<dbReference type="OrthoDB" id="2153515at2759"/>
<sequence>MSNNTNIITVEVVEKLLDLLVQLEEQGNIIIKDIKESTQNPIIKERMKEKIKKLNELFDKINTNLNSNNLNCLDSGTSFERIIQYITHHEKILDGELNFKAKIHNLAHDLNEISKTNKKN</sequence>
<name>A0A1Y2FEG7_9FUNG</name>
<evidence type="ECO:0000313" key="1">
    <source>
        <dbReference type="EMBL" id="ORY82302.1"/>
    </source>
</evidence>